<proteinExistence type="inferred from homology"/>
<keyword evidence="8 9" id="KW-0472">Membrane</keyword>
<evidence type="ECO:0000256" key="2">
    <source>
        <dbReference type="ARBA" id="ARBA00004141"/>
    </source>
</evidence>
<dbReference type="FunFam" id="1.20.120.1780:FF:000001">
    <property type="entry name" value="4-hydroxybenzoate octaprenyltransferase"/>
    <property type="match status" value="1"/>
</dbReference>
<dbReference type="PANTHER" id="PTHR11048:SF28">
    <property type="entry name" value="4-HYDROXYBENZOATE POLYPRENYLTRANSFERASE, MITOCHONDRIAL"/>
    <property type="match status" value="1"/>
</dbReference>
<dbReference type="InterPro" id="IPR039653">
    <property type="entry name" value="Prenyltransferase"/>
</dbReference>
<organism evidence="10 11">
    <name type="scientific">Mycena pura</name>
    <dbReference type="NCBI Taxonomy" id="153505"/>
    <lineage>
        <taxon>Eukaryota</taxon>
        <taxon>Fungi</taxon>
        <taxon>Dikarya</taxon>
        <taxon>Basidiomycota</taxon>
        <taxon>Agaricomycotina</taxon>
        <taxon>Agaricomycetes</taxon>
        <taxon>Agaricomycetidae</taxon>
        <taxon>Agaricales</taxon>
        <taxon>Marasmiineae</taxon>
        <taxon>Mycenaceae</taxon>
        <taxon>Mycena</taxon>
    </lineage>
</organism>
<name>A0AAD6Y0D7_9AGAR</name>
<keyword evidence="5 10" id="KW-0808">Transferase</keyword>
<comment type="pathway">
    <text evidence="3">Secondary metabolite biosynthesis.</text>
</comment>
<dbReference type="EMBL" id="JARJCW010000141">
    <property type="protein sequence ID" value="KAJ7190887.1"/>
    <property type="molecule type" value="Genomic_DNA"/>
</dbReference>
<evidence type="ECO:0000256" key="5">
    <source>
        <dbReference type="ARBA" id="ARBA00022679"/>
    </source>
</evidence>
<evidence type="ECO:0000256" key="4">
    <source>
        <dbReference type="ARBA" id="ARBA00005985"/>
    </source>
</evidence>
<feature type="non-terminal residue" evidence="10">
    <location>
        <position position="1"/>
    </location>
</feature>
<comment type="similarity">
    <text evidence="4">Belongs to the UbiA prenyltransferase family.</text>
</comment>
<dbReference type="Gene3D" id="1.20.120.1780">
    <property type="entry name" value="UbiA prenyltransferase"/>
    <property type="match status" value="1"/>
</dbReference>
<evidence type="ECO:0000256" key="3">
    <source>
        <dbReference type="ARBA" id="ARBA00005179"/>
    </source>
</evidence>
<dbReference type="GO" id="GO:0016765">
    <property type="term" value="F:transferase activity, transferring alkyl or aryl (other than methyl) groups"/>
    <property type="evidence" value="ECO:0007669"/>
    <property type="project" value="InterPro"/>
</dbReference>
<feature type="transmembrane region" description="Helical" evidence="9">
    <location>
        <begin position="213"/>
        <end position="236"/>
    </location>
</feature>
<evidence type="ECO:0000256" key="8">
    <source>
        <dbReference type="ARBA" id="ARBA00023136"/>
    </source>
</evidence>
<dbReference type="GO" id="GO:0005886">
    <property type="term" value="C:plasma membrane"/>
    <property type="evidence" value="ECO:0007669"/>
    <property type="project" value="TreeGrafter"/>
</dbReference>
<comment type="caution">
    <text evidence="10">The sequence shown here is derived from an EMBL/GenBank/DDBJ whole genome shotgun (WGS) entry which is preliminary data.</text>
</comment>
<dbReference type="PROSITE" id="PS00943">
    <property type="entry name" value="UBIA"/>
    <property type="match status" value="1"/>
</dbReference>
<feature type="transmembrane region" description="Helical" evidence="9">
    <location>
        <begin position="171"/>
        <end position="192"/>
    </location>
</feature>
<keyword evidence="11" id="KW-1185">Reference proteome</keyword>
<gene>
    <name evidence="10" type="ORF">GGX14DRAFT_603251</name>
</gene>
<sequence length="294" mass="32639">MPSISTFIELSRIDRFAGTLILFWPFAWSSTMSANRHNVPIEEYIMALFSGFLGAYIQQSLLGGGCIWNDIIDMDLDAKVERTKHRPLPEGRISVPQALVFLSIHVFLLFALGRHLNPAAWRFAFLTVVPLTGMYPFMKRITYLPQVWLGITLNTPILVAATIFTEETPDAAFVLAAGGWCWTMWYDTIYGSQDKKDDVKAGVKSIVLLLHRHTWLALLVFSTATIICWLTCGILNGSGIPYFAVSVGGGGLLLARDLCTVDLDDPNSCLRAFQRNGFAIGPVVWAGCLLDYLV</sequence>
<keyword evidence="6 9" id="KW-0812">Transmembrane</keyword>
<evidence type="ECO:0000256" key="1">
    <source>
        <dbReference type="ARBA" id="ARBA00001946"/>
    </source>
</evidence>
<dbReference type="Proteomes" id="UP001219525">
    <property type="component" value="Unassembled WGS sequence"/>
</dbReference>
<evidence type="ECO:0000256" key="6">
    <source>
        <dbReference type="ARBA" id="ARBA00022692"/>
    </source>
</evidence>
<comment type="cofactor">
    <cofactor evidence="1">
        <name>Mg(2+)</name>
        <dbReference type="ChEBI" id="CHEBI:18420"/>
    </cofactor>
</comment>
<reference evidence="10" key="1">
    <citation type="submission" date="2023-03" db="EMBL/GenBank/DDBJ databases">
        <title>Massive genome expansion in bonnet fungi (Mycena s.s.) driven by repeated elements and novel gene families across ecological guilds.</title>
        <authorList>
            <consortium name="Lawrence Berkeley National Laboratory"/>
            <person name="Harder C.B."/>
            <person name="Miyauchi S."/>
            <person name="Viragh M."/>
            <person name="Kuo A."/>
            <person name="Thoen E."/>
            <person name="Andreopoulos B."/>
            <person name="Lu D."/>
            <person name="Skrede I."/>
            <person name="Drula E."/>
            <person name="Henrissat B."/>
            <person name="Morin E."/>
            <person name="Kohler A."/>
            <person name="Barry K."/>
            <person name="LaButti K."/>
            <person name="Morin E."/>
            <person name="Salamov A."/>
            <person name="Lipzen A."/>
            <person name="Mereny Z."/>
            <person name="Hegedus B."/>
            <person name="Baldrian P."/>
            <person name="Stursova M."/>
            <person name="Weitz H."/>
            <person name="Taylor A."/>
            <person name="Grigoriev I.V."/>
            <person name="Nagy L.G."/>
            <person name="Martin F."/>
            <person name="Kauserud H."/>
        </authorList>
    </citation>
    <scope>NUCLEOTIDE SEQUENCE</scope>
    <source>
        <strain evidence="10">9144</strain>
    </source>
</reference>
<protein>
    <submittedName>
        <fullName evidence="10">4-hydroxybenzoate polyprenyl transferase</fullName>
    </submittedName>
</protein>
<feature type="transmembrane region" description="Helical" evidence="9">
    <location>
        <begin position="119"/>
        <end position="138"/>
    </location>
</feature>
<dbReference type="InterPro" id="IPR000537">
    <property type="entry name" value="UbiA_prenyltransferase"/>
</dbReference>
<comment type="subcellular location">
    <subcellularLocation>
        <location evidence="2">Membrane</location>
        <topology evidence="2">Multi-pass membrane protein</topology>
    </subcellularLocation>
</comment>
<dbReference type="InterPro" id="IPR044878">
    <property type="entry name" value="UbiA_sf"/>
</dbReference>
<dbReference type="InterPro" id="IPR030470">
    <property type="entry name" value="UbiA_prenylTrfase_CS"/>
</dbReference>
<feature type="transmembrane region" description="Helical" evidence="9">
    <location>
        <begin position="93"/>
        <end position="113"/>
    </location>
</feature>
<dbReference type="AlphaFoldDB" id="A0AAD6Y0D7"/>
<dbReference type="Gene3D" id="1.10.357.140">
    <property type="entry name" value="UbiA prenyltransferase"/>
    <property type="match status" value="1"/>
</dbReference>
<evidence type="ECO:0000313" key="11">
    <source>
        <dbReference type="Proteomes" id="UP001219525"/>
    </source>
</evidence>
<dbReference type="CDD" id="cd13959">
    <property type="entry name" value="PT_UbiA_COQ2"/>
    <property type="match status" value="1"/>
</dbReference>
<evidence type="ECO:0000313" key="10">
    <source>
        <dbReference type="EMBL" id="KAJ7190887.1"/>
    </source>
</evidence>
<dbReference type="GO" id="GO:0006744">
    <property type="term" value="P:ubiquinone biosynthetic process"/>
    <property type="evidence" value="ECO:0007669"/>
    <property type="project" value="TreeGrafter"/>
</dbReference>
<evidence type="ECO:0000256" key="9">
    <source>
        <dbReference type="SAM" id="Phobius"/>
    </source>
</evidence>
<feature type="transmembrane region" description="Helical" evidence="9">
    <location>
        <begin position="147"/>
        <end position="165"/>
    </location>
</feature>
<dbReference type="PANTHER" id="PTHR11048">
    <property type="entry name" value="PRENYLTRANSFERASES"/>
    <property type="match status" value="1"/>
</dbReference>
<accession>A0AAD6Y0D7</accession>
<dbReference type="FunFam" id="1.10.357.140:FF:000008">
    <property type="entry name" value="4-hydroxybenzoate octaprenyltransferase"/>
    <property type="match status" value="1"/>
</dbReference>
<evidence type="ECO:0000256" key="7">
    <source>
        <dbReference type="ARBA" id="ARBA00022989"/>
    </source>
</evidence>
<keyword evidence="7 9" id="KW-1133">Transmembrane helix</keyword>
<dbReference type="Pfam" id="PF01040">
    <property type="entry name" value="UbiA"/>
    <property type="match status" value="1"/>
</dbReference>